<sequence>MRQPLVVNSSIALETFETYRESMLGLAYRMTGSRVEAEDIVQEACLKWLDVDHAAIQVPRAWLMKVTTRLALDYLKSARVQRMSYVGPWLPEPYLADENTPAEELELDESISMALLVLLDQLSPAERASYILHDLFQYRFNEIGEILERSESSCRKLASRARAKLGSKHLKSEQSRDEHLQLLAAFSEAVKRGETEELVSLLKEDATFISDGGGKAIAARKVVCGAALITRFFMKAVRPAFIAGAEEDVRVEMSWFNGAPGLIIYQAGVPVSAYQFEVEQNKICGIYALRNPDKLTFFVGR</sequence>
<comment type="subunit">
    <text evidence="1">Interacts transiently with the RNA polymerase catalytic core formed by RpoA, RpoB, RpoC and RpoZ (2 alpha, 1 beta, 1 beta' and 1 omega subunit) to form the RNA polymerase holoenzyme that can initiate transcription.</text>
</comment>
<dbReference type="OrthoDB" id="3211555at2"/>
<name>A0A517R9L5_9PLAN</name>
<dbReference type="InterPro" id="IPR036388">
    <property type="entry name" value="WH-like_DNA-bd_sf"/>
</dbReference>
<dbReference type="Gene3D" id="1.10.1740.10">
    <property type="match status" value="1"/>
</dbReference>
<accession>A0A517R9L5</accession>
<dbReference type="GO" id="GO:0006352">
    <property type="term" value="P:DNA-templated transcription initiation"/>
    <property type="evidence" value="ECO:0007669"/>
    <property type="project" value="InterPro"/>
</dbReference>
<dbReference type="KEGG" id="gaz:Pan241w_06390"/>
<evidence type="ECO:0000313" key="4">
    <source>
        <dbReference type="EMBL" id="QDT40582.1"/>
    </source>
</evidence>
<dbReference type="InterPro" id="IPR052704">
    <property type="entry name" value="ECF_Sigma-70_Domain"/>
</dbReference>
<dbReference type="GO" id="GO:0003677">
    <property type="term" value="F:DNA binding"/>
    <property type="evidence" value="ECO:0007669"/>
    <property type="project" value="InterPro"/>
</dbReference>
<dbReference type="Gene3D" id="1.10.10.10">
    <property type="entry name" value="Winged helix-like DNA-binding domain superfamily/Winged helix DNA-binding domain"/>
    <property type="match status" value="1"/>
</dbReference>
<evidence type="ECO:0000256" key="1">
    <source>
        <dbReference type="ARBA" id="ARBA00011344"/>
    </source>
</evidence>
<proteinExistence type="predicted"/>
<gene>
    <name evidence="4" type="primary">sigJ</name>
    <name evidence="4" type="ORF">Pan241w_06390</name>
</gene>
<dbReference type="PANTHER" id="PTHR30173">
    <property type="entry name" value="SIGMA 19 FACTOR"/>
    <property type="match status" value="1"/>
</dbReference>
<dbReference type="NCBIfam" id="NF007214">
    <property type="entry name" value="PRK09636.1"/>
    <property type="match status" value="1"/>
</dbReference>
<dbReference type="InterPro" id="IPR007627">
    <property type="entry name" value="RNA_pol_sigma70_r2"/>
</dbReference>
<dbReference type="InterPro" id="IPR013324">
    <property type="entry name" value="RNA_pol_sigma_r3/r4-like"/>
</dbReference>
<evidence type="ECO:0000259" key="3">
    <source>
        <dbReference type="Pfam" id="PF08281"/>
    </source>
</evidence>
<evidence type="ECO:0000259" key="2">
    <source>
        <dbReference type="Pfam" id="PF04542"/>
    </source>
</evidence>
<evidence type="ECO:0000313" key="5">
    <source>
        <dbReference type="Proteomes" id="UP000317171"/>
    </source>
</evidence>
<dbReference type="InterPro" id="IPR013249">
    <property type="entry name" value="RNA_pol_sigma70_r4_t2"/>
</dbReference>
<dbReference type="GO" id="GO:0016987">
    <property type="term" value="F:sigma factor activity"/>
    <property type="evidence" value="ECO:0007669"/>
    <property type="project" value="InterPro"/>
</dbReference>
<feature type="domain" description="RNA polymerase sigma factor 70 region 4 type 2" evidence="3">
    <location>
        <begin position="113"/>
        <end position="165"/>
    </location>
</feature>
<dbReference type="InterPro" id="IPR032710">
    <property type="entry name" value="NTF2-like_dom_sf"/>
</dbReference>
<dbReference type="InterPro" id="IPR014284">
    <property type="entry name" value="RNA_pol_sigma-70_dom"/>
</dbReference>
<dbReference type="EMBL" id="CP036269">
    <property type="protein sequence ID" value="QDT40582.1"/>
    <property type="molecule type" value="Genomic_DNA"/>
</dbReference>
<dbReference type="NCBIfam" id="TIGR02937">
    <property type="entry name" value="sigma70-ECF"/>
    <property type="match status" value="1"/>
</dbReference>
<reference evidence="4 5" key="1">
    <citation type="submission" date="2019-02" db="EMBL/GenBank/DDBJ databases">
        <title>Deep-cultivation of Planctomycetes and their phenomic and genomic characterization uncovers novel biology.</title>
        <authorList>
            <person name="Wiegand S."/>
            <person name="Jogler M."/>
            <person name="Boedeker C."/>
            <person name="Pinto D."/>
            <person name="Vollmers J."/>
            <person name="Rivas-Marin E."/>
            <person name="Kohn T."/>
            <person name="Peeters S.H."/>
            <person name="Heuer A."/>
            <person name="Rast P."/>
            <person name="Oberbeckmann S."/>
            <person name="Bunk B."/>
            <person name="Jeske O."/>
            <person name="Meyerdierks A."/>
            <person name="Storesund J.E."/>
            <person name="Kallscheuer N."/>
            <person name="Luecker S."/>
            <person name="Lage O.M."/>
            <person name="Pohl T."/>
            <person name="Merkel B.J."/>
            <person name="Hornburger P."/>
            <person name="Mueller R.-W."/>
            <person name="Bruemmer F."/>
            <person name="Labrenz M."/>
            <person name="Spormann A.M."/>
            <person name="Op den Camp H."/>
            <person name="Overmann J."/>
            <person name="Amann R."/>
            <person name="Jetten M.S.M."/>
            <person name="Mascher T."/>
            <person name="Medema M.H."/>
            <person name="Devos D.P."/>
            <person name="Kaster A.-K."/>
            <person name="Ovreas L."/>
            <person name="Rohde M."/>
            <person name="Galperin M.Y."/>
            <person name="Jogler C."/>
        </authorList>
    </citation>
    <scope>NUCLEOTIDE SEQUENCE [LARGE SCALE GENOMIC DNA]</scope>
    <source>
        <strain evidence="4 5">Pan241w</strain>
    </source>
</reference>
<dbReference type="Pfam" id="PF04542">
    <property type="entry name" value="Sigma70_r2"/>
    <property type="match status" value="1"/>
</dbReference>
<dbReference type="Pfam" id="PF08281">
    <property type="entry name" value="Sigma70_r4_2"/>
    <property type="match status" value="1"/>
</dbReference>
<dbReference type="AlphaFoldDB" id="A0A517R9L5"/>
<keyword evidence="5" id="KW-1185">Reference proteome</keyword>
<dbReference type="SUPFAM" id="SSF54427">
    <property type="entry name" value="NTF2-like"/>
    <property type="match status" value="1"/>
</dbReference>
<dbReference type="Proteomes" id="UP000317171">
    <property type="component" value="Chromosome"/>
</dbReference>
<dbReference type="InterPro" id="IPR013325">
    <property type="entry name" value="RNA_pol_sigma_r2"/>
</dbReference>
<dbReference type="PANTHER" id="PTHR30173:SF36">
    <property type="entry name" value="ECF RNA POLYMERASE SIGMA FACTOR SIGJ"/>
    <property type="match status" value="1"/>
</dbReference>
<dbReference type="SUPFAM" id="SSF88946">
    <property type="entry name" value="Sigma2 domain of RNA polymerase sigma factors"/>
    <property type="match status" value="1"/>
</dbReference>
<feature type="domain" description="RNA polymerase sigma-70 region 2" evidence="2">
    <location>
        <begin position="16"/>
        <end position="79"/>
    </location>
</feature>
<organism evidence="4 5">
    <name type="scientific">Gimesia alba</name>
    <dbReference type="NCBI Taxonomy" id="2527973"/>
    <lineage>
        <taxon>Bacteria</taxon>
        <taxon>Pseudomonadati</taxon>
        <taxon>Planctomycetota</taxon>
        <taxon>Planctomycetia</taxon>
        <taxon>Planctomycetales</taxon>
        <taxon>Planctomycetaceae</taxon>
        <taxon>Gimesia</taxon>
    </lineage>
</organism>
<protein>
    <submittedName>
        <fullName evidence="4">ECF RNA polymerase sigma factor SigJ</fullName>
    </submittedName>
</protein>
<dbReference type="SUPFAM" id="SSF88659">
    <property type="entry name" value="Sigma3 and sigma4 domains of RNA polymerase sigma factors"/>
    <property type="match status" value="1"/>
</dbReference>